<dbReference type="EMBL" id="CAJOBR010000415">
    <property type="protein sequence ID" value="CAF4506666.1"/>
    <property type="molecule type" value="Genomic_DNA"/>
</dbReference>
<evidence type="ECO:0000313" key="2">
    <source>
        <dbReference type="EMBL" id="CAF3108075.1"/>
    </source>
</evidence>
<keyword evidence="7" id="KW-1185">Reference proteome</keyword>
<evidence type="ECO:0000313" key="6">
    <source>
        <dbReference type="Proteomes" id="UP000663825"/>
    </source>
</evidence>
<accession>A0A817NHP6</accession>
<gene>
    <name evidence="3" type="ORF">GRG538_LOCUS17188</name>
    <name evidence="5" type="ORF">QYT958_LOCUS5134</name>
    <name evidence="2" type="ORF">TIS948_LOCUS7308</name>
    <name evidence="4" type="ORF">UJA718_LOCUS22874</name>
</gene>
<dbReference type="EMBL" id="CAJOBP010004828">
    <property type="protein sequence ID" value="CAF4452356.1"/>
    <property type="molecule type" value="Genomic_DNA"/>
</dbReference>
<dbReference type="EMBL" id="CAJNXB010000886">
    <property type="protein sequence ID" value="CAF3108075.1"/>
    <property type="molecule type" value="Genomic_DNA"/>
</dbReference>
<organism evidence="2 6">
    <name type="scientific">Rotaria socialis</name>
    <dbReference type="NCBI Taxonomy" id="392032"/>
    <lineage>
        <taxon>Eukaryota</taxon>
        <taxon>Metazoa</taxon>
        <taxon>Spiralia</taxon>
        <taxon>Gnathifera</taxon>
        <taxon>Rotifera</taxon>
        <taxon>Eurotatoria</taxon>
        <taxon>Bdelloidea</taxon>
        <taxon>Philodinida</taxon>
        <taxon>Philodinidae</taxon>
        <taxon>Rotaria</taxon>
    </lineage>
</organism>
<reference evidence="2" key="1">
    <citation type="submission" date="2021-02" db="EMBL/GenBank/DDBJ databases">
        <authorList>
            <person name="Nowell W R."/>
        </authorList>
    </citation>
    <scope>NUCLEOTIDE SEQUENCE</scope>
</reference>
<evidence type="ECO:0000313" key="4">
    <source>
        <dbReference type="EMBL" id="CAF4452356.1"/>
    </source>
</evidence>
<feature type="compositionally biased region" description="Polar residues" evidence="1">
    <location>
        <begin position="32"/>
        <end position="44"/>
    </location>
</feature>
<dbReference type="OrthoDB" id="10362845at2759"/>
<dbReference type="Proteomes" id="UP000663873">
    <property type="component" value="Unassembled WGS sequence"/>
</dbReference>
<sequence>MAENNITSLISCSKKRSLNPTKLNPFRDFTVVKSNNPTSQSSSAMEELTATEDSTANAKVKFTVVLPPKKSSPSRETEEDDEGEHRSKRQRRRSQDTDEDRQHKEKPHFTVTIDPASKHTKHSRNKTHETSKANKNNDGDNDTSALATDARQVLERKRRNRR</sequence>
<comment type="caution">
    <text evidence="2">The sequence shown here is derived from an EMBL/GenBank/DDBJ whole genome shotgun (WGS) entry which is preliminary data.</text>
</comment>
<feature type="region of interest" description="Disordered" evidence="1">
    <location>
        <begin position="14"/>
        <end position="162"/>
    </location>
</feature>
<dbReference type="EMBL" id="CAJNYT010002804">
    <property type="protein sequence ID" value="CAF3494314.1"/>
    <property type="molecule type" value="Genomic_DNA"/>
</dbReference>
<dbReference type="Proteomes" id="UP000663825">
    <property type="component" value="Unassembled WGS sequence"/>
</dbReference>
<dbReference type="Proteomes" id="UP000663848">
    <property type="component" value="Unassembled WGS sequence"/>
</dbReference>
<proteinExistence type="predicted"/>
<evidence type="ECO:0000313" key="3">
    <source>
        <dbReference type="EMBL" id="CAF3494314.1"/>
    </source>
</evidence>
<evidence type="ECO:0000256" key="1">
    <source>
        <dbReference type="SAM" id="MobiDB-lite"/>
    </source>
</evidence>
<feature type="compositionally biased region" description="Basic and acidic residues" evidence="1">
    <location>
        <begin position="126"/>
        <end position="138"/>
    </location>
</feature>
<evidence type="ECO:0000313" key="5">
    <source>
        <dbReference type="EMBL" id="CAF4506666.1"/>
    </source>
</evidence>
<name>A0A817NHP6_9BILA</name>
<protein>
    <submittedName>
        <fullName evidence="2">Uncharacterized protein</fullName>
    </submittedName>
</protein>
<dbReference type="AlphaFoldDB" id="A0A817NHP6"/>
<feature type="compositionally biased region" description="Basic and acidic residues" evidence="1">
    <location>
        <begin position="93"/>
        <end position="103"/>
    </location>
</feature>
<dbReference type="Proteomes" id="UP000663872">
    <property type="component" value="Unassembled WGS sequence"/>
</dbReference>
<evidence type="ECO:0000313" key="7">
    <source>
        <dbReference type="Proteomes" id="UP000663873"/>
    </source>
</evidence>